<reference evidence="2 3" key="1">
    <citation type="journal article" date="2018" name="Sci. Rep.">
        <title>Comparative genomics provides insights into the lifestyle and reveals functional heterogeneity of dark septate endophytic fungi.</title>
        <authorList>
            <person name="Knapp D.G."/>
            <person name="Nemeth J.B."/>
            <person name="Barry K."/>
            <person name="Hainaut M."/>
            <person name="Henrissat B."/>
            <person name="Johnson J."/>
            <person name="Kuo A."/>
            <person name="Lim J.H.P."/>
            <person name="Lipzen A."/>
            <person name="Nolan M."/>
            <person name="Ohm R.A."/>
            <person name="Tamas L."/>
            <person name="Grigoriev I.V."/>
            <person name="Spatafora J.W."/>
            <person name="Nagy L.G."/>
            <person name="Kovacs G.M."/>
        </authorList>
    </citation>
    <scope>NUCLEOTIDE SEQUENCE [LARGE SCALE GENOMIC DNA]</scope>
    <source>
        <strain evidence="2 3">DSE2036</strain>
    </source>
</reference>
<dbReference type="Gene3D" id="3.90.1200.10">
    <property type="match status" value="1"/>
</dbReference>
<dbReference type="OrthoDB" id="4177236at2759"/>
<dbReference type="GO" id="GO:0016301">
    <property type="term" value="F:kinase activity"/>
    <property type="evidence" value="ECO:0007669"/>
    <property type="project" value="UniProtKB-KW"/>
</dbReference>
<dbReference type="SUPFAM" id="SSF56112">
    <property type="entry name" value="Protein kinase-like (PK-like)"/>
    <property type="match status" value="1"/>
</dbReference>
<evidence type="ECO:0000313" key="3">
    <source>
        <dbReference type="Proteomes" id="UP000244855"/>
    </source>
</evidence>
<dbReference type="PANTHER" id="PTHR21310:SF48">
    <property type="entry name" value="AMINOGLYCOSIDE PHOSPHOTRANSFERASE DOMAIN-CONTAINING PROTEIN"/>
    <property type="match status" value="1"/>
</dbReference>
<evidence type="ECO:0000259" key="1">
    <source>
        <dbReference type="Pfam" id="PF01636"/>
    </source>
</evidence>
<evidence type="ECO:0000313" key="2">
    <source>
        <dbReference type="EMBL" id="PVI01774.1"/>
    </source>
</evidence>
<dbReference type="EMBL" id="KZ805352">
    <property type="protein sequence ID" value="PVI01774.1"/>
    <property type="molecule type" value="Genomic_DNA"/>
</dbReference>
<dbReference type="InterPro" id="IPR051678">
    <property type="entry name" value="AGP_Transferase"/>
</dbReference>
<gene>
    <name evidence="2" type="ORF">DM02DRAFT_654133</name>
</gene>
<keyword evidence="2" id="KW-0808">Transferase</keyword>
<keyword evidence="2" id="KW-0418">Kinase</keyword>
<sequence>MDEFTEEGLRFKHYGTRDWNEASDLKDTEESVPLEWYYDPSKYPYYAPGPHDPPLPTPEEIENAPQPHERKDFHNFEAEAMLFLEQHPVLHMPKLYAAFVHQGADPLKLGYRANGEEPPPLYYIIMEYIQGDTFHKAWPLMTVPERKEICNRIGSHLRELRSIPQPKESPTKEPYYGRVGYQRVVSISGMFGDPRRPLSGPYDSYEEVVEDMASTAEKDAVTIVVGGGWDEERAEKLKQFRPTLLAAKPEDRRIVFTHHDLKLSNIILRPRNREVTQKKADKDTPYGTNYDVVFIDWEMADWMPGFTELWSAYQASSEALKDPAERDLFLKWVFETIGPHNWEIPEFLWSCIGPFFYRYC</sequence>
<dbReference type="Proteomes" id="UP000244855">
    <property type="component" value="Unassembled WGS sequence"/>
</dbReference>
<name>A0A2V1DWU4_9PLEO</name>
<dbReference type="PANTHER" id="PTHR21310">
    <property type="entry name" value="AMINOGLYCOSIDE PHOSPHOTRANSFERASE-RELATED-RELATED"/>
    <property type="match status" value="1"/>
</dbReference>
<organism evidence="2 3">
    <name type="scientific">Periconia macrospinosa</name>
    <dbReference type="NCBI Taxonomy" id="97972"/>
    <lineage>
        <taxon>Eukaryota</taxon>
        <taxon>Fungi</taxon>
        <taxon>Dikarya</taxon>
        <taxon>Ascomycota</taxon>
        <taxon>Pezizomycotina</taxon>
        <taxon>Dothideomycetes</taxon>
        <taxon>Pleosporomycetidae</taxon>
        <taxon>Pleosporales</taxon>
        <taxon>Massarineae</taxon>
        <taxon>Periconiaceae</taxon>
        <taxon>Periconia</taxon>
    </lineage>
</organism>
<dbReference type="InterPro" id="IPR002575">
    <property type="entry name" value="Aminoglycoside_PTrfase"/>
</dbReference>
<dbReference type="STRING" id="97972.A0A2V1DWU4"/>
<feature type="domain" description="Aminoglycoside phosphotransferase" evidence="1">
    <location>
        <begin position="75"/>
        <end position="275"/>
    </location>
</feature>
<keyword evidence="3" id="KW-1185">Reference proteome</keyword>
<protein>
    <submittedName>
        <fullName evidence="2">Kinase-like protein</fullName>
    </submittedName>
</protein>
<dbReference type="InterPro" id="IPR011009">
    <property type="entry name" value="Kinase-like_dom_sf"/>
</dbReference>
<proteinExistence type="predicted"/>
<dbReference type="AlphaFoldDB" id="A0A2V1DWU4"/>
<accession>A0A2V1DWU4</accession>
<dbReference type="Pfam" id="PF01636">
    <property type="entry name" value="APH"/>
    <property type="match status" value="1"/>
</dbReference>